<evidence type="ECO:0000313" key="2">
    <source>
        <dbReference type="EMBL" id="GAH53931.1"/>
    </source>
</evidence>
<reference evidence="2" key="1">
    <citation type="journal article" date="2014" name="Front. Microbiol.">
        <title>High frequency of phylogenetically diverse reductive dehalogenase-homologous genes in deep subseafloor sedimentary metagenomes.</title>
        <authorList>
            <person name="Kawai M."/>
            <person name="Futagami T."/>
            <person name="Toyoda A."/>
            <person name="Takaki Y."/>
            <person name="Nishi S."/>
            <person name="Hori S."/>
            <person name="Arai W."/>
            <person name="Tsubouchi T."/>
            <person name="Morono Y."/>
            <person name="Uchiyama I."/>
            <person name="Ito T."/>
            <person name="Fujiyama A."/>
            <person name="Inagaki F."/>
            <person name="Takami H."/>
        </authorList>
    </citation>
    <scope>NUCLEOTIDE SEQUENCE</scope>
    <source>
        <strain evidence="2">Expedition CK06-06</strain>
    </source>
</reference>
<organism evidence="2">
    <name type="scientific">marine sediment metagenome</name>
    <dbReference type="NCBI Taxonomy" id="412755"/>
    <lineage>
        <taxon>unclassified sequences</taxon>
        <taxon>metagenomes</taxon>
        <taxon>ecological metagenomes</taxon>
    </lineage>
</organism>
<protein>
    <submittedName>
        <fullName evidence="2">Uncharacterized protein</fullName>
    </submittedName>
</protein>
<dbReference type="AlphaFoldDB" id="X1G7N9"/>
<accession>X1G7N9</accession>
<evidence type="ECO:0000256" key="1">
    <source>
        <dbReference type="SAM" id="MobiDB-lite"/>
    </source>
</evidence>
<sequence>AKHKGLGPIPLMSPEKAKDWTPPPENPKKLGSYTFNEPDEVMKWRR</sequence>
<feature type="region of interest" description="Disordered" evidence="1">
    <location>
        <begin position="1"/>
        <end position="46"/>
    </location>
</feature>
<dbReference type="EMBL" id="BARU01020859">
    <property type="protein sequence ID" value="GAH53931.1"/>
    <property type="molecule type" value="Genomic_DNA"/>
</dbReference>
<name>X1G7N9_9ZZZZ</name>
<feature type="non-terminal residue" evidence="2">
    <location>
        <position position="1"/>
    </location>
</feature>
<comment type="caution">
    <text evidence="2">The sequence shown here is derived from an EMBL/GenBank/DDBJ whole genome shotgun (WGS) entry which is preliminary data.</text>
</comment>
<gene>
    <name evidence="2" type="ORF">S03H2_34210</name>
</gene>
<proteinExistence type="predicted"/>